<feature type="transmembrane region" description="Helical" evidence="6">
    <location>
        <begin position="12"/>
        <end position="29"/>
    </location>
</feature>
<dbReference type="InterPro" id="IPR050638">
    <property type="entry name" value="AA-Vitamin_Transporters"/>
</dbReference>
<evidence type="ECO:0000313" key="8">
    <source>
        <dbReference type="EMBL" id="MCJ2181099.1"/>
    </source>
</evidence>
<dbReference type="Pfam" id="PF00892">
    <property type="entry name" value="EamA"/>
    <property type="match status" value="2"/>
</dbReference>
<feature type="transmembrane region" description="Helical" evidence="6">
    <location>
        <begin position="211"/>
        <end position="231"/>
    </location>
</feature>
<dbReference type="InterPro" id="IPR037185">
    <property type="entry name" value="EmrE-like"/>
</dbReference>
<keyword evidence="4 6" id="KW-1133">Transmembrane helix</keyword>
<reference evidence="8" key="1">
    <citation type="submission" date="2022-03" db="EMBL/GenBank/DDBJ databases">
        <title>Identification of a novel bacterium isolated from mangrove sediments.</title>
        <authorList>
            <person name="Pan X."/>
        </authorList>
    </citation>
    <scope>NUCLEOTIDE SEQUENCE</scope>
    <source>
        <strain evidence="8">B1949</strain>
    </source>
</reference>
<feature type="transmembrane region" description="Helical" evidence="6">
    <location>
        <begin position="94"/>
        <end position="113"/>
    </location>
</feature>
<dbReference type="PANTHER" id="PTHR32322:SF2">
    <property type="entry name" value="EAMA DOMAIN-CONTAINING PROTEIN"/>
    <property type="match status" value="1"/>
</dbReference>
<feature type="transmembrane region" description="Helical" evidence="6">
    <location>
        <begin position="238"/>
        <end position="259"/>
    </location>
</feature>
<evidence type="ECO:0000256" key="4">
    <source>
        <dbReference type="ARBA" id="ARBA00022989"/>
    </source>
</evidence>
<feature type="transmembrane region" description="Helical" evidence="6">
    <location>
        <begin position="151"/>
        <end position="170"/>
    </location>
</feature>
<organism evidence="8 9">
    <name type="scientific">Novosphingobium organovorum</name>
    <dbReference type="NCBI Taxonomy" id="2930092"/>
    <lineage>
        <taxon>Bacteria</taxon>
        <taxon>Pseudomonadati</taxon>
        <taxon>Pseudomonadota</taxon>
        <taxon>Alphaproteobacteria</taxon>
        <taxon>Sphingomonadales</taxon>
        <taxon>Sphingomonadaceae</taxon>
        <taxon>Novosphingobium</taxon>
    </lineage>
</organism>
<dbReference type="EMBL" id="JALHLF010000001">
    <property type="protein sequence ID" value="MCJ2181099.1"/>
    <property type="molecule type" value="Genomic_DNA"/>
</dbReference>
<feature type="transmembrane region" description="Helical" evidence="6">
    <location>
        <begin position="35"/>
        <end position="56"/>
    </location>
</feature>
<evidence type="ECO:0000256" key="3">
    <source>
        <dbReference type="ARBA" id="ARBA00022692"/>
    </source>
</evidence>
<keyword evidence="3 6" id="KW-0812">Transmembrane</keyword>
<evidence type="ECO:0000256" key="6">
    <source>
        <dbReference type="SAM" id="Phobius"/>
    </source>
</evidence>
<evidence type="ECO:0000259" key="7">
    <source>
        <dbReference type="Pfam" id="PF00892"/>
    </source>
</evidence>
<feature type="transmembrane region" description="Helical" evidence="6">
    <location>
        <begin position="179"/>
        <end position="199"/>
    </location>
</feature>
<feature type="domain" description="EamA" evidence="7">
    <location>
        <begin position="149"/>
        <end position="281"/>
    </location>
</feature>
<accession>A0ABT0B7T8</accession>
<name>A0ABT0B7T8_9SPHN</name>
<sequence length="287" mass="29727">MQDTTRGWSNGLLAVLIFSGSMPATRLAVLGFSPWLLTSARALIAGLLALSLLAALRQPWPNARQWGALAVVAGCCVIGFPLLSGLALQHMTAAHSLVFMALLPLSTAIFGVVRGGERPSAAFWAFALLGAGAVAGFALTQESSASVTGDALMVFSIAVCGLGYAEGAVLTRALGGWQVISWALVLCVPIALLGTMAFWPASGVMQVPVPSWMGLGYVSVFSMLIGFVFWYRGLSLGGIARISQLQLLQPLLGLGLAALLLHEHVAPAMLGATLIVIAAVAGAKRFA</sequence>
<keyword evidence="5 6" id="KW-0472">Membrane</keyword>
<dbReference type="Proteomes" id="UP001162881">
    <property type="component" value="Unassembled WGS sequence"/>
</dbReference>
<protein>
    <submittedName>
        <fullName evidence="8">DMT family transporter</fullName>
    </submittedName>
</protein>
<comment type="subcellular location">
    <subcellularLocation>
        <location evidence="1">Membrane</location>
        <topology evidence="1">Multi-pass membrane protein</topology>
    </subcellularLocation>
</comment>
<keyword evidence="9" id="KW-1185">Reference proteome</keyword>
<evidence type="ECO:0000256" key="2">
    <source>
        <dbReference type="ARBA" id="ARBA00007362"/>
    </source>
</evidence>
<dbReference type="InterPro" id="IPR000620">
    <property type="entry name" value="EamA_dom"/>
</dbReference>
<feature type="domain" description="EamA" evidence="7">
    <location>
        <begin position="11"/>
        <end position="136"/>
    </location>
</feature>
<gene>
    <name evidence="8" type="ORF">MTR62_00010</name>
</gene>
<feature type="transmembrane region" description="Helical" evidence="6">
    <location>
        <begin position="68"/>
        <end position="88"/>
    </location>
</feature>
<feature type="transmembrane region" description="Helical" evidence="6">
    <location>
        <begin position="120"/>
        <end position="139"/>
    </location>
</feature>
<comment type="similarity">
    <text evidence="2">Belongs to the EamA transporter family.</text>
</comment>
<dbReference type="SUPFAM" id="SSF103481">
    <property type="entry name" value="Multidrug resistance efflux transporter EmrE"/>
    <property type="match status" value="2"/>
</dbReference>
<comment type="caution">
    <text evidence="8">The sequence shown here is derived from an EMBL/GenBank/DDBJ whole genome shotgun (WGS) entry which is preliminary data.</text>
</comment>
<evidence type="ECO:0000256" key="5">
    <source>
        <dbReference type="ARBA" id="ARBA00023136"/>
    </source>
</evidence>
<feature type="transmembrane region" description="Helical" evidence="6">
    <location>
        <begin position="265"/>
        <end position="283"/>
    </location>
</feature>
<dbReference type="PANTHER" id="PTHR32322">
    <property type="entry name" value="INNER MEMBRANE TRANSPORTER"/>
    <property type="match status" value="1"/>
</dbReference>
<proteinExistence type="inferred from homology"/>
<evidence type="ECO:0000256" key="1">
    <source>
        <dbReference type="ARBA" id="ARBA00004141"/>
    </source>
</evidence>
<dbReference type="RefSeq" id="WP_244016085.1">
    <property type="nucleotide sequence ID" value="NZ_JALHLF010000001.1"/>
</dbReference>
<evidence type="ECO:0000313" key="9">
    <source>
        <dbReference type="Proteomes" id="UP001162881"/>
    </source>
</evidence>